<protein>
    <submittedName>
        <fullName evidence="7">Dihydroxy-acid dehydratase</fullName>
    </submittedName>
</protein>
<evidence type="ECO:0000256" key="4">
    <source>
        <dbReference type="ARBA" id="ARBA00023239"/>
    </source>
</evidence>
<keyword evidence="5" id="KW-0028">Amino-acid biosynthesis</keyword>
<evidence type="ECO:0000313" key="7">
    <source>
        <dbReference type="EMBL" id="KPV48498.1"/>
    </source>
</evidence>
<reference evidence="7 8" key="1">
    <citation type="submission" date="2015-09" db="EMBL/GenBank/DDBJ databases">
        <title>Draft genome sequence of Kouleothrix aurantiaca JCM 19913.</title>
        <authorList>
            <person name="Hemp J."/>
        </authorList>
    </citation>
    <scope>NUCLEOTIDE SEQUENCE [LARGE SCALE GENOMIC DNA]</scope>
    <source>
        <strain evidence="7 8">COM-B</strain>
    </source>
</reference>
<feature type="domain" description="Dihydroxy-acid/6-phosphogluconate dehydratase N-terminal" evidence="6">
    <location>
        <begin position="33"/>
        <end position="104"/>
    </location>
</feature>
<dbReference type="PANTHER" id="PTHR43661:SF3">
    <property type="entry name" value="D-XYLONATE DEHYDRATASE YAGF-RELATED"/>
    <property type="match status" value="1"/>
</dbReference>
<sequence length="104" mass="11624">MRSDTIKRGFERAPHRSLLRATGQIRDEADFEKPFIAICNSYVDIIPGHVHLQEFGRVVKEAVRAAGGVPFEFNTIGVDDGIVMGYEGMRYSLPSRELIADSVE</sequence>
<dbReference type="GO" id="GO:0005829">
    <property type="term" value="C:cytosol"/>
    <property type="evidence" value="ECO:0007669"/>
    <property type="project" value="TreeGrafter"/>
</dbReference>
<keyword evidence="8" id="KW-1185">Reference proteome</keyword>
<gene>
    <name evidence="7" type="ORF">SE17_37745</name>
</gene>
<dbReference type="EMBL" id="LJCR01002605">
    <property type="protein sequence ID" value="KPV48498.1"/>
    <property type="molecule type" value="Genomic_DNA"/>
</dbReference>
<keyword evidence="2" id="KW-0479">Metal-binding</keyword>
<dbReference type="AlphaFoldDB" id="A0A0P9EVV9"/>
<evidence type="ECO:0000256" key="2">
    <source>
        <dbReference type="ARBA" id="ARBA00022714"/>
    </source>
</evidence>
<dbReference type="GO" id="GO:0051537">
    <property type="term" value="F:2 iron, 2 sulfur cluster binding"/>
    <property type="evidence" value="ECO:0007669"/>
    <property type="project" value="UniProtKB-KW"/>
</dbReference>
<feature type="non-terminal residue" evidence="7">
    <location>
        <position position="104"/>
    </location>
</feature>
<organism evidence="7 8">
    <name type="scientific">Kouleothrix aurantiaca</name>
    <dbReference type="NCBI Taxonomy" id="186479"/>
    <lineage>
        <taxon>Bacteria</taxon>
        <taxon>Bacillati</taxon>
        <taxon>Chloroflexota</taxon>
        <taxon>Chloroflexia</taxon>
        <taxon>Chloroflexales</taxon>
        <taxon>Roseiflexineae</taxon>
        <taxon>Roseiflexaceae</taxon>
        <taxon>Kouleothrix</taxon>
    </lineage>
</organism>
<keyword evidence="5" id="KW-0100">Branched-chain amino acid biosynthesis</keyword>
<proteinExistence type="inferred from homology"/>
<evidence type="ECO:0000259" key="6">
    <source>
        <dbReference type="Pfam" id="PF00920"/>
    </source>
</evidence>
<dbReference type="Proteomes" id="UP000050509">
    <property type="component" value="Unassembled WGS sequence"/>
</dbReference>
<keyword evidence="2" id="KW-0408">Iron</keyword>
<dbReference type="GO" id="GO:0016836">
    <property type="term" value="F:hydro-lyase activity"/>
    <property type="evidence" value="ECO:0007669"/>
    <property type="project" value="TreeGrafter"/>
</dbReference>
<keyword evidence="3" id="KW-0411">Iron-sulfur</keyword>
<dbReference type="PANTHER" id="PTHR43661">
    <property type="entry name" value="D-XYLONATE DEHYDRATASE"/>
    <property type="match status" value="1"/>
</dbReference>
<keyword evidence="4" id="KW-0456">Lyase</keyword>
<comment type="caution">
    <text evidence="7">The sequence shown here is derived from an EMBL/GenBank/DDBJ whole genome shotgun (WGS) entry which is preliminary data.</text>
</comment>
<dbReference type="Pfam" id="PF00920">
    <property type="entry name" value="ILVD_EDD_N"/>
    <property type="match status" value="1"/>
</dbReference>
<keyword evidence="2" id="KW-0001">2Fe-2S</keyword>
<name>A0A0P9EVV9_9CHLR</name>
<dbReference type="InterPro" id="IPR000581">
    <property type="entry name" value="ILV_EDD_N"/>
</dbReference>
<evidence type="ECO:0000256" key="3">
    <source>
        <dbReference type="ARBA" id="ARBA00023014"/>
    </source>
</evidence>
<dbReference type="SUPFAM" id="SSF143975">
    <property type="entry name" value="IlvD/EDD N-terminal domain-like"/>
    <property type="match status" value="1"/>
</dbReference>
<dbReference type="InterPro" id="IPR037237">
    <property type="entry name" value="IlvD/EDD_N"/>
</dbReference>
<evidence type="ECO:0000313" key="8">
    <source>
        <dbReference type="Proteomes" id="UP000050509"/>
    </source>
</evidence>
<dbReference type="GO" id="GO:0009082">
    <property type="term" value="P:branched-chain amino acid biosynthetic process"/>
    <property type="evidence" value="ECO:0007669"/>
    <property type="project" value="UniProtKB-KW"/>
</dbReference>
<comment type="similarity">
    <text evidence="1">Belongs to the IlvD/Edd family.</text>
</comment>
<evidence type="ECO:0000256" key="5">
    <source>
        <dbReference type="ARBA" id="ARBA00023304"/>
    </source>
</evidence>
<accession>A0A0P9EVV9</accession>
<evidence type="ECO:0000256" key="1">
    <source>
        <dbReference type="ARBA" id="ARBA00006486"/>
    </source>
</evidence>